<keyword evidence="2" id="KW-1185">Reference proteome</keyword>
<evidence type="ECO:0000313" key="1">
    <source>
        <dbReference type="EMBL" id="GGC92613.1"/>
    </source>
</evidence>
<gene>
    <name evidence="1" type="ORF">GCM10011382_23700</name>
</gene>
<sequence>MLNTYLGWECAGKCGSRTASLTNRCVSRLNASSCPCWKASGERSFSEQKKAPFNEWREDRKLHLVYQWFRPKSNIYGKTLKVGA</sequence>
<reference evidence="2" key="1">
    <citation type="journal article" date="2019" name="Int. J. Syst. Evol. Microbiol.">
        <title>The Global Catalogue of Microorganisms (GCM) 10K type strain sequencing project: providing services to taxonomists for standard genome sequencing and annotation.</title>
        <authorList>
            <consortium name="The Broad Institute Genomics Platform"/>
            <consortium name="The Broad Institute Genome Sequencing Center for Infectious Disease"/>
            <person name="Wu L."/>
            <person name="Ma J."/>
        </authorList>
    </citation>
    <scope>NUCLEOTIDE SEQUENCE [LARGE SCALE GENOMIC DNA]</scope>
    <source>
        <strain evidence="2">CGMCC 1.15122</strain>
    </source>
</reference>
<dbReference type="Proteomes" id="UP000597301">
    <property type="component" value="Unassembled WGS sequence"/>
</dbReference>
<dbReference type="EMBL" id="BMHM01000004">
    <property type="protein sequence ID" value="GGC92613.1"/>
    <property type="molecule type" value="Genomic_DNA"/>
</dbReference>
<accession>A0ABQ1P7C8</accession>
<organism evidence="1 2">
    <name type="scientific">Vreelandella lutescens</name>
    <dbReference type="NCBI Taxonomy" id="1602943"/>
    <lineage>
        <taxon>Bacteria</taxon>
        <taxon>Pseudomonadati</taxon>
        <taxon>Pseudomonadota</taxon>
        <taxon>Gammaproteobacteria</taxon>
        <taxon>Oceanospirillales</taxon>
        <taxon>Halomonadaceae</taxon>
        <taxon>Vreelandella</taxon>
    </lineage>
</organism>
<proteinExistence type="predicted"/>
<protein>
    <submittedName>
        <fullName evidence="1">Uncharacterized protein</fullName>
    </submittedName>
</protein>
<comment type="caution">
    <text evidence="1">The sequence shown here is derived from an EMBL/GenBank/DDBJ whole genome shotgun (WGS) entry which is preliminary data.</text>
</comment>
<name>A0ABQ1P7C8_9GAMM</name>
<evidence type="ECO:0000313" key="2">
    <source>
        <dbReference type="Proteomes" id="UP000597301"/>
    </source>
</evidence>